<evidence type="ECO:0000256" key="2">
    <source>
        <dbReference type="ARBA" id="ARBA00022679"/>
    </source>
</evidence>
<comment type="similarity">
    <text evidence="1">Belongs to the plant acyltransferase family.</text>
</comment>
<sequence>MELSCLIVDLDVKREAPITLLSPENPTPIETVCLSNIDQTVAFPVETIFFYDAPPVKTLDIVEILKRSVSDVLLIPYYFMAGRLDFNVETKRLELLCNNAGILFASATSRLKLEELGNLSLPNPSFRHLILQTDGFKSLRETPVFTIQVTRFKCGGFSIGFVTNHSIMDGRSAAEMFENLAAICRGEGMKYKNLNNDRSCIKARDPPRIMFDHPEYTKLAEYTTSFSTSSSSFTSPLLSTPPISLSKPSKKNIFEMLSFTSDMIECLKEKAMNKCSTFEAIVAHLWRSRTRAVFEDPNHTSSVLFAVDIRPKISPPLPDGYIGNAVITASASASVKSLIEKPFSFCVELAQEAIERVTDEYVRSVIDWLGVNKGVPSTLNGNFFVSAWWKLPFHELDFGCGKPVYGGPVVSGMDEFVLLLSGGNGMGMRGGINVWIALEQEKMEKFLSHVFDYM</sequence>
<dbReference type="Pfam" id="PF02458">
    <property type="entry name" value="Transferase"/>
    <property type="match status" value="1"/>
</dbReference>
<dbReference type="STRING" id="4615.A0A199UGL7"/>
<dbReference type="PANTHER" id="PTHR31642:SF231">
    <property type="entry name" value="BAHD FAMILY ACYLTRANSFERASE, CLADE V"/>
    <property type="match status" value="1"/>
</dbReference>
<keyword evidence="3" id="KW-0012">Acyltransferase</keyword>
<gene>
    <name evidence="7" type="primary">LOC109723323</name>
    <name evidence="4" type="ORF">ACMD2_03341</name>
</gene>
<reference evidence="4 5" key="1">
    <citation type="journal article" date="2016" name="DNA Res.">
        <title>The draft genome of MD-2 pineapple using hybrid error correction of long reads.</title>
        <authorList>
            <person name="Redwan R.M."/>
            <person name="Saidin A."/>
            <person name="Kumar S.V."/>
        </authorList>
    </citation>
    <scope>NUCLEOTIDE SEQUENCE [LARGE SCALE GENOMIC DNA]</scope>
    <source>
        <strain evidence="5">cv. MD2</strain>
        <tissue evidence="4">Leaf</tissue>
    </source>
</reference>
<dbReference type="GO" id="GO:0016747">
    <property type="term" value="F:acyltransferase activity, transferring groups other than amino-acyl groups"/>
    <property type="evidence" value="ECO:0007669"/>
    <property type="project" value="TreeGrafter"/>
</dbReference>
<protein>
    <submittedName>
        <fullName evidence="4 7">Omega-hydroxypalmitate O-feruloyl transferase</fullName>
    </submittedName>
</protein>
<name>A0A199UGL7_ANACO</name>
<dbReference type="AlphaFoldDB" id="A0A199UGL7"/>
<accession>A0A199UGL7</accession>
<dbReference type="RefSeq" id="XP_020107244.1">
    <property type="nucleotide sequence ID" value="XM_020251655.1"/>
</dbReference>
<evidence type="ECO:0000313" key="4">
    <source>
        <dbReference type="EMBL" id="OAY63856.1"/>
    </source>
</evidence>
<dbReference type="InterPro" id="IPR050317">
    <property type="entry name" value="Plant_Fungal_Acyltransferase"/>
</dbReference>
<dbReference type="InterPro" id="IPR023213">
    <property type="entry name" value="CAT-like_dom_sf"/>
</dbReference>
<dbReference type="Gene3D" id="3.30.559.10">
    <property type="entry name" value="Chloramphenicol acetyltransferase-like domain"/>
    <property type="match status" value="2"/>
</dbReference>
<organism evidence="4 5">
    <name type="scientific">Ananas comosus</name>
    <name type="common">Pineapple</name>
    <name type="synonym">Ananas ananas</name>
    <dbReference type="NCBI Taxonomy" id="4615"/>
    <lineage>
        <taxon>Eukaryota</taxon>
        <taxon>Viridiplantae</taxon>
        <taxon>Streptophyta</taxon>
        <taxon>Embryophyta</taxon>
        <taxon>Tracheophyta</taxon>
        <taxon>Spermatophyta</taxon>
        <taxon>Magnoliopsida</taxon>
        <taxon>Liliopsida</taxon>
        <taxon>Poales</taxon>
        <taxon>Bromeliaceae</taxon>
        <taxon>Bromelioideae</taxon>
        <taxon>Ananas</taxon>
    </lineage>
</organism>
<dbReference type="PANTHER" id="PTHR31642">
    <property type="entry name" value="TRICHOTHECENE 3-O-ACETYLTRANSFERASE"/>
    <property type="match status" value="1"/>
</dbReference>
<evidence type="ECO:0000313" key="7">
    <source>
        <dbReference type="RefSeq" id="XP_020107244.1"/>
    </source>
</evidence>
<proteinExistence type="inferred from homology"/>
<keyword evidence="6" id="KW-1185">Reference proteome</keyword>
<dbReference type="Proteomes" id="UP000515123">
    <property type="component" value="Linkage group 17"/>
</dbReference>
<dbReference type="Proteomes" id="UP000092600">
    <property type="component" value="Unassembled WGS sequence"/>
</dbReference>
<dbReference type="EMBL" id="LSRQ01008303">
    <property type="protein sequence ID" value="OAY63856.1"/>
    <property type="molecule type" value="Genomic_DNA"/>
</dbReference>
<reference evidence="7" key="2">
    <citation type="submission" date="2025-04" db="UniProtKB">
        <authorList>
            <consortium name="RefSeq"/>
        </authorList>
    </citation>
    <scope>IDENTIFICATION</scope>
    <source>
        <tissue evidence="7">Leaf</tissue>
    </source>
</reference>
<dbReference type="OrthoDB" id="586457at2759"/>
<evidence type="ECO:0000313" key="6">
    <source>
        <dbReference type="Proteomes" id="UP000515123"/>
    </source>
</evidence>
<evidence type="ECO:0000313" key="5">
    <source>
        <dbReference type="Proteomes" id="UP000092600"/>
    </source>
</evidence>
<keyword evidence="2 4" id="KW-0808">Transferase</keyword>
<evidence type="ECO:0000256" key="3">
    <source>
        <dbReference type="ARBA" id="ARBA00023315"/>
    </source>
</evidence>
<evidence type="ECO:0000256" key="1">
    <source>
        <dbReference type="ARBA" id="ARBA00009861"/>
    </source>
</evidence>
<dbReference type="GeneID" id="109723323"/>
<dbReference type="Gramene" id="Aco003392.1.mrna1">
    <property type="protein sequence ID" value="Aco003392.1.mrna1"/>
    <property type="gene ID" value="Aco003392.1.path1"/>
</dbReference>
<dbReference type="SMR" id="A0A199UGL7"/>